<dbReference type="InterPro" id="IPR000907">
    <property type="entry name" value="LipOase"/>
</dbReference>
<keyword evidence="8" id="KW-1185">Reference proteome</keyword>
<dbReference type="Pfam" id="PF00305">
    <property type="entry name" value="Lipoxygenase"/>
    <property type="match status" value="2"/>
</dbReference>
<evidence type="ECO:0000313" key="8">
    <source>
        <dbReference type="Proteomes" id="UP000696280"/>
    </source>
</evidence>
<proteinExistence type="predicted"/>
<evidence type="ECO:0000256" key="1">
    <source>
        <dbReference type="ARBA" id="ARBA00021175"/>
    </source>
</evidence>
<protein>
    <recommendedName>
        <fullName evidence="1">Manganese lipoxygenase</fullName>
    </recommendedName>
</protein>
<keyword evidence="4" id="KW-0560">Oxidoreductase</keyword>
<evidence type="ECO:0000256" key="5">
    <source>
        <dbReference type="SAM" id="MobiDB-lite"/>
    </source>
</evidence>
<sequence length="1062" mass="118988">MKPEILKYIHGPMNAEFPATDFAGGDQPILLFPNKYLRIFKTKPKSQLPLLLVFIPHGGAVTELYCKHGMSFDTRQHCQLATILPNPQGSRKWRPVTVSLLEMPKIVEPYRCVGFETSPMVSLLQYVEVECVHGIYVAVALLRCHRSTSLVSAVTRLSGASFHRGSLGAILDAPHILPHSVAVEMSQSMRNKKLHVPASTEQIGVLEPMDCRGDSEPSDRTYRISIDCVWYVCVSTAYELSKFKVVDEIEKLDWTLVSKIRCPSFTQIHVFNYYIIDSPCPSVVFNKPSCLHTPGTSFTQQFFAPSINSCLFNLIASMDLSTGIPIISLPGSRNTEPALVNAPLAKETLKLSSWDPAIFVTDVLRTQSGINRNYEQTEKGLTVAYGKIMANIQSYFDVTGFEPSIAPERQLEDKKKLYQFTTKEGYPPHLALVPKVDEVTIEQLFQEGQEDPTQFEIAFNVILKNKLGFLGSIFVGLRPHPEEVDSFVASKSFDEINQQHESIRSKPGNLSKPSVGDLDSGNTPWYSDASFAQQSFTGTSPASITLAKDWIPKFINEARRQKLDSSLISLLEKTDPSSLYVQDYSYFRKAFGIADPKAKISDEHGFIFKKTSRWCCAAVVLYKLQPNGKLHPQAIVLDYKGSMEDSIVIFNKRLTPENKDHDEEQDWPWRYAKTCAQVSDWVKHELKVHLNDCHLIEESVIVAAQRTIPNNHVLYHILSPHWEKTLSLNAAARTTLVPSVIIPIIGATDEQCRSFIRYSYENFNFEESYVPTDLKSRGFPWEKLGDLCCRCDKHCDIDKAPNAPCSAGCGPECHQTCDPQFKNYTYARNTKLMWITLRDFVAGYLATAGFTPSTTGDAKVANDLNIQAWVQEVKNPNGANIKTFPYIKTVNQLIDAVTMCIHIASPQHTAVNYLQQYYLSFVPNKPPALCSELPKSLKALNTYDESDLIAALPVSRNRDAEWLLASHLPALLSQTVTKDLNLVAYAVNVYSAALLVNDKKLMAVAERFCRDLWVLGNTFTKGDDSNPLPKMGVFTQYSEELDEGFPGYTVMDPVVTAVSVLI</sequence>
<dbReference type="SUPFAM" id="SSF48484">
    <property type="entry name" value="Lipoxigenase"/>
    <property type="match status" value="1"/>
</dbReference>
<gene>
    <name evidence="7" type="ORF">HYFRA_00004067</name>
</gene>
<evidence type="ECO:0000256" key="2">
    <source>
        <dbReference type="ARBA" id="ARBA00022723"/>
    </source>
</evidence>
<dbReference type="Gene3D" id="1.20.245.10">
    <property type="entry name" value="Lipoxygenase-1, Domain 5"/>
    <property type="match status" value="1"/>
</dbReference>
<reference evidence="7" key="1">
    <citation type="submission" date="2021-07" db="EMBL/GenBank/DDBJ databases">
        <authorList>
            <person name="Durling M."/>
        </authorList>
    </citation>
    <scope>NUCLEOTIDE SEQUENCE</scope>
</reference>
<dbReference type="GO" id="GO:0050584">
    <property type="term" value="F:linoleate 11-lipoxygenase activity"/>
    <property type="evidence" value="ECO:0007669"/>
    <property type="project" value="UniProtKB-ARBA"/>
</dbReference>
<organism evidence="7 8">
    <name type="scientific">Hymenoscyphus fraxineus</name>
    <dbReference type="NCBI Taxonomy" id="746836"/>
    <lineage>
        <taxon>Eukaryota</taxon>
        <taxon>Fungi</taxon>
        <taxon>Dikarya</taxon>
        <taxon>Ascomycota</taxon>
        <taxon>Pezizomycotina</taxon>
        <taxon>Leotiomycetes</taxon>
        <taxon>Helotiales</taxon>
        <taxon>Helotiaceae</taxon>
        <taxon>Hymenoscyphus</taxon>
    </lineage>
</organism>
<evidence type="ECO:0000313" key="7">
    <source>
        <dbReference type="EMBL" id="CAG8949746.1"/>
    </source>
</evidence>
<dbReference type="PROSITE" id="PS51393">
    <property type="entry name" value="LIPOXYGENASE_3"/>
    <property type="match status" value="1"/>
</dbReference>
<dbReference type="InterPro" id="IPR013819">
    <property type="entry name" value="LipOase_C"/>
</dbReference>
<dbReference type="InterPro" id="IPR036226">
    <property type="entry name" value="LipOase_C_sf"/>
</dbReference>
<dbReference type="PANTHER" id="PTHR11771">
    <property type="entry name" value="LIPOXYGENASE"/>
    <property type="match status" value="1"/>
</dbReference>
<dbReference type="OrthoDB" id="407298at2759"/>
<dbReference type="Proteomes" id="UP000696280">
    <property type="component" value="Unassembled WGS sequence"/>
</dbReference>
<comment type="caution">
    <text evidence="7">The sequence shown here is derived from an EMBL/GenBank/DDBJ whole genome shotgun (WGS) entry which is preliminary data.</text>
</comment>
<evidence type="ECO:0000256" key="3">
    <source>
        <dbReference type="ARBA" id="ARBA00022964"/>
    </source>
</evidence>
<dbReference type="GO" id="GO:0043651">
    <property type="term" value="P:linoleic acid metabolic process"/>
    <property type="evidence" value="ECO:0007669"/>
    <property type="project" value="UniProtKB-ARBA"/>
</dbReference>
<accession>A0A9N9PKD0</accession>
<feature type="domain" description="Lipoxygenase" evidence="6">
    <location>
        <begin position="525"/>
        <end position="1051"/>
    </location>
</feature>
<dbReference type="GO" id="GO:0034440">
    <property type="term" value="P:lipid oxidation"/>
    <property type="evidence" value="ECO:0007669"/>
    <property type="project" value="InterPro"/>
</dbReference>
<dbReference type="EMBL" id="CAJVRL010000025">
    <property type="protein sequence ID" value="CAG8949746.1"/>
    <property type="molecule type" value="Genomic_DNA"/>
</dbReference>
<keyword evidence="3" id="KW-0223">Dioxygenase</keyword>
<evidence type="ECO:0000256" key="4">
    <source>
        <dbReference type="ARBA" id="ARBA00023002"/>
    </source>
</evidence>
<keyword evidence="2" id="KW-0479">Metal-binding</keyword>
<dbReference type="GO" id="GO:0046872">
    <property type="term" value="F:metal ion binding"/>
    <property type="evidence" value="ECO:0007669"/>
    <property type="project" value="UniProtKB-KW"/>
</dbReference>
<evidence type="ECO:0000259" key="6">
    <source>
        <dbReference type="PROSITE" id="PS51393"/>
    </source>
</evidence>
<dbReference type="Gene3D" id="3.10.450.60">
    <property type="match status" value="1"/>
</dbReference>
<feature type="region of interest" description="Disordered" evidence="5">
    <location>
        <begin position="498"/>
        <end position="517"/>
    </location>
</feature>
<dbReference type="AlphaFoldDB" id="A0A9N9PKD0"/>
<name>A0A9N9PKD0_9HELO</name>